<dbReference type="EMBL" id="FOTC01000006">
    <property type="protein sequence ID" value="SFL46781.1"/>
    <property type="molecule type" value="Genomic_DNA"/>
</dbReference>
<reference evidence="3" key="1">
    <citation type="submission" date="2016-10" db="EMBL/GenBank/DDBJ databases">
        <authorList>
            <person name="Varghese N."/>
            <person name="Submissions S."/>
        </authorList>
    </citation>
    <scope>NUCLEOTIDE SEQUENCE [LARGE SCALE GENOMIC DNA]</scope>
    <source>
        <strain evidence="3">CGMCC 1.7738</strain>
    </source>
</reference>
<dbReference type="AlphaFoldDB" id="A0A1I4HYV5"/>
<evidence type="ECO:0000313" key="3">
    <source>
        <dbReference type="Proteomes" id="UP000199607"/>
    </source>
</evidence>
<name>A0A1I4HYV5_9EURY</name>
<gene>
    <name evidence="2" type="ORF">SAMN04487950_3903</name>
</gene>
<accession>A0A1I4HYV5</accession>
<dbReference type="RefSeq" id="WP_089871606.1">
    <property type="nucleotide sequence ID" value="NZ_FOTC01000006.1"/>
</dbReference>
<keyword evidence="1" id="KW-0472">Membrane</keyword>
<organism evidence="2 3">
    <name type="scientific">Halogranum rubrum</name>
    <dbReference type="NCBI Taxonomy" id="553466"/>
    <lineage>
        <taxon>Archaea</taxon>
        <taxon>Methanobacteriati</taxon>
        <taxon>Methanobacteriota</taxon>
        <taxon>Stenosarchaea group</taxon>
        <taxon>Halobacteria</taxon>
        <taxon>Halobacteriales</taxon>
        <taxon>Haloferacaceae</taxon>
    </lineage>
</organism>
<sequence>MSTLQSALLDWNLSRIIRVVISGTAVFLAFRVTDEVLVGLGAAVAFAMVLDIPWWLYNRHTTQSADK</sequence>
<proteinExistence type="predicted"/>
<keyword evidence="1" id="KW-0812">Transmembrane</keyword>
<protein>
    <submittedName>
        <fullName evidence="2">Uncharacterized protein</fullName>
    </submittedName>
</protein>
<keyword evidence="3" id="KW-1185">Reference proteome</keyword>
<feature type="transmembrane region" description="Helical" evidence="1">
    <location>
        <begin position="36"/>
        <end position="57"/>
    </location>
</feature>
<dbReference type="Proteomes" id="UP000199607">
    <property type="component" value="Unassembled WGS sequence"/>
</dbReference>
<evidence type="ECO:0000313" key="2">
    <source>
        <dbReference type="EMBL" id="SFL46781.1"/>
    </source>
</evidence>
<evidence type="ECO:0000256" key="1">
    <source>
        <dbReference type="SAM" id="Phobius"/>
    </source>
</evidence>
<keyword evidence="1" id="KW-1133">Transmembrane helix</keyword>